<protein>
    <submittedName>
        <fullName evidence="2">Uncharacterized protein</fullName>
    </submittedName>
</protein>
<feature type="compositionally biased region" description="Polar residues" evidence="1">
    <location>
        <begin position="431"/>
        <end position="460"/>
    </location>
</feature>
<sequence>MLARGQYKAALERQSRSRQQAPRIETPPSTCTIDRETVLKINRRPPQRRHRSCDNFWPPRSPSNEAAHDPHFRHPAPSGRPVGDALPIDDHGEFAIDSRRYGSHDSIHFDEHIRRQHKIEPLRTLFDKENVVLTDWGQRPHSTPLTSRDGHPPVSTQQWQDKNDNHVYGSSTEMMAANKPCHTSAVQQDNCETLQDDDDNSASDCTGMPVRPATPRDTDGPVLNSNCVPGQKDTLPTISGDYQQHRKEVHPPEPPPRRYYLPMDKIVSGELEAMLRLFQDTPITPDQQQQQQQQLLHHRESPIPGRRSATPSYGGKAQLHERSHSAQGYERHSNQTPASLVQDGVESKPPLKLKPCTGRTTPRSALQRHPTVTDVSCIEAIESDGTVPTVVEHSDAVEVNHEFNLNSNTSWNLNIDRRHDPPNGYGKPPKQSYSNGGHSLPSVTCVSAGSPSGRGTDQLTTNYFDKHGEHPSAVRFPVTAASQQHCSLSSDGPTGVPTLPPSFPVANVLEIERRQDHKFDSNVNCTGYRRPTVGEFHNYNEKLITDTDDTVGGLMGRVGYPADIGSTPHQPLDECRITENRRQSHSSALNVSNQPNRNWINLNSNQIYHQQQQWRTSPRDPVDCQRMSPGDTGGIGTGLADAYHHQATDHTARLADPGEADSVRAAPPNGHGESGQHARETHVAYGTTATTNNEHANDNLQRHWPEAAAAAAERDQNHQLGCNYDNKSVRSHYRREASPSDNGQLPVDGPLPTPPPPLLLSLAHRYVTPSPPLPPYPLEPQAPAAPWRQRARSGSSGSSVKINEIFEFPPPPPYPCDCATSDMNPEDDELQEVTV</sequence>
<dbReference type="VEuPathDB" id="VectorBase:ACHR007033"/>
<feature type="compositionally biased region" description="Basic and acidic residues" evidence="1">
    <location>
        <begin position="318"/>
        <end position="333"/>
    </location>
</feature>
<reference evidence="2" key="2">
    <citation type="submission" date="2020-05" db="UniProtKB">
        <authorList>
            <consortium name="EnsemblMetazoa"/>
        </authorList>
    </citation>
    <scope>IDENTIFICATION</scope>
    <source>
        <strain evidence="2">ACHKN1017</strain>
    </source>
</reference>
<feature type="region of interest" description="Disordered" evidence="1">
    <location>
        <begin position="137"/>
        <end position="164"/>
    </location>
</feature>
<feature type="region of interest" description="Disordered" evidence="1">
    <location>
        <begin position="284"/>
        <end position="368"/>
    </location>
</feature>
<feature type="compositionally biased region" description="Polar residues" evidence="1">
    <location>
        <begin position="223"/>
        <end position="242"/>
    </location>
</feature>
<dbReference type="AlphaFoldDB" id="A0A182K8E8"/>
<feature type="compositionally biased region" description="Acidic residues" evidence="1">
    <location>
        <begin position="824"/>
        <end position="835"/>
    </location>
</feature>
<evidence type="ECO:0000256" key="1">
    <source>
        <dbReference type="SAM" id="MobiDB-lite"/>
    </source>
</evidence>
<feature type="region of interest" description="Disordered" evidence="1">
    <location>
        <begin position="1"/>
        <end position="85"/>
    </location>
</feature>
<feature type="region of interest" description="Disordered" evidence="1">
    <location>
        <begin position="772"/>
        <end position="835"/>
    </location>
</feature>
<evidence type="ECO:0000313" key="2">
    <source>
        <dbReference type="EnsemblMetazoa" id="ACHR007033-PA"/>
    </source>
</evidence>
<proteinExistence type="predicted"/>
<dbReference type="EnsemblMetazoa" id="ACHR007033-RA">
    <property type="protein sequence ID" value="ACHR007033-PA"/>
    <property type="gene ID" value="ACHR007033"/>
</dbReference>
<keyword evidence="3" id="KW-1185">Reference proteome</keyword>
<reference evidence="3" key="1">
    <citation type="submission" date="2013-03" db="EMBL/GenBank/DDBJ databases">
        <title>The Genome Sequence of Anopheles christyi ACHKN1017.</title>
        <authorList>
            <consortium name="The Broad Institute Genomics Platform"/>
            <person name="Neafsey D.E."/>
            <person name="Besansky N."/>
            <person name="Walker B."/>
            <person name="Young S.K."/>
            <person name="Zeng Q."/>
            <person name="Gargeya S."/>
            <person name="Fitzgerald M."/>
            <person name="Haas B."/>
            <person name="Abouelleil A."/>
            <person name="Allen A.W."/>
            <person name="Alvarado L."/>
            <person name="Arachchi H.M."/>
            <person name="Berlin A.M."/>
            <person name="Chapman S.B."/>
            <person name="Gainer-Dewar J."/>
            <person name="Goldberg J."/>
            <person name="Griggs A."/>
            <person name="Gujja S."/>
            <person name="Hansen M."/>
            <person name="Howarth C."/>
            <person name="Imamovic A."/>
            <person name="Ireland A."/>
            <person name="Larimer J."/>
            <person name="McCowan C."/>
            <person name="Murphy C."/>
            <person name="Pearson M."/>
            <person name="Poon T.W."/>
            <person name="Priest M."/>
            <person name="Roberts A."/>
            <person name="Saif S."/>
            <person name="Shea T."/>
            <person name="Sisk P."/>
            <person name="Sykes S."/>
            <person name="Wortman J."/>
            <person name="Nusbaum C."/>
            <person name="Birren B."/>
        </authorList>
    </citation>
    <scope>NUCLEOTIDE SEQUENCE [LARGE SCALE GENOMIC DNA]</scope>
    <source>
        <strain evidence="3">ACHKN1017</strain>
    </source>
</reference>
<feature type="compositionally biased region" description="Low complexity" evidence="1">
    <location>
        <begin position="781"/>
        <end position="799"/>
    </location>
</feature>
<name>A0A182K8E8_9DIPT</name>
<dbReference type="Proteomes" id="UP000075881">
    <property type="component" value="Unassembled WGS sequence"/>
</dbReference>
<accession>A0A182K8E8</accession>
<organism evidence="2 3">
    <name type="scientific">Anopheles christyi</name>
    <dbReference type="NCBI Taxonomy" id="43041"/>
    <lineage>
        <taxon>Eukaryota</taxon>
        <taxon>Metazoa</taxon>
        <taxon>Ecdysozoa</taxon>
        <taxon>Arthropoda</taxon>
        <taxon>Hexapoda</taxon>
        <taxon>Insecta</taxon>
        <taxon>Pterygota</taxon>
        <taxon>Neoptera</taxon>
        <taxon>Endopterygota</taxon>
        <taxon>Diptera</taxon>
        <taxon>Nematocera</taxon>
        <taxon>Culicoidea</taxon>
        <taxon>Culicidae</taxon>
        <taxon>Anophelinae</taxon>
        <taxon>Anopheles</taxon>
    </lineage>
</organism>
<feature type="region of interest" description="Disordered" evidence="1">
    <location>
        <begin position="708"/>
        <end position="755"/>
    </location>
</feature>
<feature type="region of interest" description="Disordered" evidence="1">
    <location>
        <begin position="194"/>
        <end position="260"/>
    </location>
</feature>
<feature type="compositionally biased region" description="Basic residues" evidence="1">
    <location>
        <begin position="41"/>
        <end position="51"/>
    </location>
</feature>
<feature type="region of interest" description="Disordered" evidence="1">
    <location>
        <begin position="659"/>
        <end position="678"/>
    </location>
</feature>
<feature type="region of interest" description="Disordered" evidence="1">
    <location>
        <begin position="411"/>
        <end position="460"/>
    </location>
</feature>
<evidence type="ECO:0000313" key="3">
    <source>
        <dbReference type="Proteomes" id="UP000075881"/>
    </source>
</evidence>